<dbReference type="InterPro" id="IPR006027">
    <property type="entry name" value="NusB_RsmB_TIM44"/>
</dbReference>
<dbReference type="InterPro" id="IPR023267">
    <property type="entry name" value="RCMT"/>
</dbReference>
<evidence type="ECO:0000256" key="4">
    <source>
        <dbReference type="ARBA" id="ARBA00022490"/>
    </source>
</evidence>
<comment type="catalytic activity">
    <reaction evidence="12">
        <text>cytidine(967) in 16S rRNA + S-adenosyl-L-methionine = 5-methylcytidine(967) in 16S rRNA + S-adenosyl-L-homocysteine + H(+)</text>
        <dbReference type="Rhea" id="RHEA:42748"/>
        <dbReference type="Rhea" id="RHEA-COMP:10219"/>
        <dbReference type="Rhea" id="RHEA-COMP:10220"/>
        <dbReference type="ChEBI" id="CHEBI:15378"/>
        <dbReference type="ChEBI" id="CHEBI:57856"/>
        <dbReference type="ChEBI" id="CHEBI:59789"/>
        <dbReference type="ChEBI" id="CHEBI:74483"/>
        <dbReference type="ChEBI" id="CHEBI:82748"/>
        <dbReference type="EC" id="2.1.1.176"/>
    </reaction>
</comment>
<dbReference type="InterPro" id="IPR004573">
    <property type="entry name" value="rRNA_ssu_MeTfrase_B"/>
</dbReference>
<dbReference type="PANTHER" id="PTHR22807:SF53">
    <property type="entry name" value="RIBOSOMAL RNA SMALL SUBUNIT METHYLTRANSFERASE B-RELATED"/>
    <property type="match status" value="1"/>
</dbReference>
<protein>
    <recommendedName>
        <fullName evidence="3">16S rRNA (cytosine(967)-C(5))-methyltransferase</fullName>
        <ecNumber evidence="3">2.1.1.176</ecNumber>
    </recommendedName>
    <alternativeName>
        <fullName evidence="10">16S rRNA m5C967 methyltransferase</fullName>
    </alternativeName>
    <alternativeName>
        <fullName evidence="11">rRNA (cytosine-C(5)-)-methyltransferase RsmB</fullName>
    </alternativeName>
</protein>
<organism evidence="15 16">
    <name type="scientific">Helcococcus bovis</name>
    <dbReference type="NCBI Taxonomy" id="3153252"/>
    <lineage>
        <taxon>Bacteria</taxon>
        <taxon>Bacillati</taxon>
        <taxon>Bacillota</taxon>
        <taxon>Tissierellia</taxon>
        <taxon>Tissierellales</taxon>
        <taxon>Peptoniphilaceae</taxon>
        <taxon>Helcococcus</taxon>
    </lineage>
</organism>
<comment type="similarity">
    <text evidence="13">Belongs to the class I-like SAM-binding methyltransferase superfamily. RsmB/NOP family.</text>
</comment>
<dbReference type="Proteomes" id="UP001629536">
    <property type="component" value="Unassembled WGS sequence"/>
</dbReference>
<name>A0ABW9F606_9FIRM</name>
<evidence type="ECO:0000256" key="2">
    <source>
        <dbReference type="ARBA" id="ARBA00004496"/>
    </source>
</evidence>
<dbReference type="EC" id="2.1.1.176" evidence="3"/>
<dbReference type="InterPro" id="IPR049560">
    <property type="entry name" value="MeTrfase_RsmB-F_NOP2_cat"/>
</dbReference>
<evidence type="ECO:0000256" key="5">
    <source>
        <dbReference type="ARBA" id="ARBA00022552"/>
    </source>
</evidence>
<feature type="binding site" evidence="13">
    <location>
        <begin position="260"/>
        <end position="266"/>
    </location>
    <ligand>
        <name>S-adenosyl-L-methionine</name>
        <dbReference type="ChEBI" id="CHEBI:59789"/>
    </ligand>
</feature>
<keyword evidence="9 13" id="KW-0694">RNA-binding</keyword>
<comment type="caution">
    <text evidence="15">The sequence shown here is derived from an EMBL/GenBank/DDBJ whole genome shotgun (WGS) entry which is preliminary data.</text>
</comment>
<reference evidence="15 16" key="1">
    <citation type="journal article" date="2024" name="Front. Microbiol.">
        <title>Pangenomic and biochemical analyses of Helcococcus ovis reveal widespread tetracycline resistance and a novel bacterial species, Helcococcus bovis.</title>
        <authorList>
            <person name="Cunha F."/>
            <person name="Zhai Y."/>
            <person name="Casaro S."/>
            <person name="Jones K.L."/>
            <person name="Hernandez M."/>
            <person name="Bisinotto R.S."/>
            <person name="Kariyawasam S."/>
            <person name="Brown M.B."/>
            <person name="Phillips A."/>
            <person name="Jeong K.C."/>
            <person name="Galvao K.N."/>
        </authorList>
    </citation>
    <scope>NUCLEOTIDE SEQUENCE [LARGE SCALE GENOMIC DNA]</scope>
    <source>
        <strain evidence="15 16">KG197</strain>
    </source>
</reference>
<keyword evidence="8 13" id="KW-0949">S-adenosyl-L-methionine</keyword>
<evidence type="ECO:0000256" key="8">
    <source>
        <dbReference type="ARBA" id="ARBA00022691"/>
    </source>
</evidence>
<evidence type="ECO:0000256" key="10">
    <source>
        <dbReference type="ARBA" id="ARBA00030399"/>
    </source>
</evidence>
<accession>A0ABW9F606</accession>
<evidence type="ECO:0000256" key="13">
    <source>
        <dbReference type="PROSITE-ProRule" id="PRU01023"/>
    </source>
</evidence>
<dbReference type="Pfam" id="PF01189">
    <property type="entry name" value="Methyltr_RsmB-F"/>
    <property type="match status" value="1"/>
</dbReference>
<dbReference type="SUPFAM" id="SSF48013">
    <property type="entry name" value="NusB-like"/>
    <property type="match status" value="1"/>
</dbReference>
<feature type="binding site" evidence="13">
    <location>
        <position position="329"/>
    </location>
    <ligand>
        <name>S-adenosyl-L-methionine</name>
        <dbReference type="ChEBI" id="CHEBI:59789"/>
    </ligand>
</feature>
<sequence>MLDRRNIIKARELAVTTLKEVIYNDSFSNEVIALNIKRIDKIDHNFYRQLVYGVLENLYYLDHIIEKLSSIKLKKIDKNIINILRIGIYELKFLNNENYASINEAVKLAKKFNFKSKNFVNAILRNFDRDVEQLSKVNIENVDERYSIQYSVNIEIIKYIKKYYPNYLEIIESFNKVPSFSIRVNTMLISKMDLRRKLELLGFTIRESKISKDSLIVENAFNMTELDEFKNGLFTIQDQASILVSEVLNPSENSKVLDLCAAPGSKSTHLLQIMNDTGMIYSNDISKNKLNKIKENFERLKLKNYKIINFDATEYIEDFEGKFDYILVDAPCSGIGVIKRKPEIKLKKSLDEINALSKIQRNILSNAYKYLKKGGIIVYSTCTIGNIENVDIINKFLNENNDMKIVKINDKDYIQLLPDTDNDGFFICKMVKN</sequence>
<proteinExistence type="inferred from homology"/>
<evidence type="ECO:0000256" key="3">
    <source>
        <dbReference type="ARBA" id="ARBA00012140"/>
    </source>
</evidence>
<evidence type="ECO:0000256" key="7">
    <source>
        <dbReference type="ARBA" id="ARBA00022679"/>
    </source>
</evidence>
<dbReference type="Pfam" id="PF22458">
    <property type="entry name" value="RsmF-B_ferredox"/>
    <property type="match status" value="1"/>
</dbReference>
<dbReference type="InterPro" id="IPR001678">
    <property type="entry name" value="MeTrfase_RsmB-F_NOP2_dom"/>
</dbReference>
<evidence type="ECO:0000256" key="9">
    <source>
        <dbReference type="ARBA" id="ARBA00022884"/>
    </source>
</evidence>
<dbReference type="NCBIfam" id="NF011494">
    <property type="entry name" value="PRK14902.1"/>
    <property type="match status" value="1"/>
</dbReference>
<feature type="active site" description="Nucleophile" evidence="13">
    <location>
        <position position="382"/>
    </location>
</feature>
<dbReference type="CDD" id="cd02440">
    <property type="entry name" value="AdoMet_MTases"/>
    <property type="match status" value="1"/>
</dbReference>
<keyword evidence="6 13" id="KW-0489">Methyltransferase</keyword>
<dbReference type="RefSeq" id="WP_408126422.1">
    <property type="nucleotide sequence ID" value="NZ_JBFNFH010000005.1"/>
</dbReference>
<feature type="domain" description="SAM-dependent MTase RsmB/NOP-type" evidence="14">
    <location>
        <begin position="170"/>
        <end position="433"/>
    </location>
</feature>
<dbReference type="GO" id="GO:0032259">
    <property type="term" value="P:methylation"/>
    <property type="evidence" value="ECO:0007669"/>
    <property type="project" value="UniProtKB-KW"/>
</dbReference>
<gene>
    <name evidence="15" type="primary">rsmB</name>
    <name evidence="15" type="ORF">ABGF40_03440</name>
</gene>
<dbReference type="InterPro" id="IPR035926">
    <property type="entry name" value="NusB-like_sf"/>
</dbReference>
<dbReference type="PROSITE" id="PS51686">
    <property type="entry name" value="SAM_MT_RSMB_NOP"/>
    <property type="match status" value="1"/>
</dbReference>
<evidence type="ECO:0000256" key="12">
    <source>
        <dbReference type="ARBA" id="ARBA00047283"/>
    </source>
</evidence>
<dbReference type="EMBL" id="JBFNFH010000005">
    <property type="protein sequence ID" value="MFM1524719.1"/>
    <property type="molecule type" value="Genomic_DNA"/>
</dbReference>
<comment type="subcellular location">
    <subcellularLocation>
        <location evidence="2">Cytoplasm</location>
    </subcellularLocation>
</comment>
<dbReference type="PRINTS" id="PR02008">
    <property type="entry name" value="RCMTFAMILY"/>
</dbReference>
<dbReference type="Gene3D" id="1.10.940.10">
    <property type="entry name" value="NusB-like"/>
    <property type="match status" value="1"/>
</dbReference>
<feature type="binding site" evidence="13">
    <location>
        <position position="311"/>
    </location>
    <ligand>
        <name>S-adenosyl-L-methionine</name>
        <dbReference type="ChEBI" id="CHEBI:59789"/>
    </ligand>
</feature>
<dbReference type="InterPro" id="IPR054728">
    <property type="entry name" value="RsmB-like_ferredoxin"/>
</dbReference>
<dbReference type="Gene3D" id="3.40.50.150">
    <property type="entry name" value="Vaccinia Virus protein VP39"/>
    <property type="match status" value="1"/>
</dbReference>
<dbReference type="InterPro" id="IPR029063">
    <property type="entry name" value="SAM-dependent_MTases_sf"/>
</dbReference>
<keyword evidence="16" id="KW-1185">Reference proteome</keyword>
<dbReference type="SUPFAM" id="SSF53335">
    <property type="entry name" value="S-adenosyl-L-methionine-dependent methyltransferases"/>
    <property type="match status" value="1"/>
</dbReference>
<evidence type="ECO:0000256" key="11">
    <source>
        <dbReference type="ARBA" id="ARBA00031088"/>
    </source>
</evidence>
<dbReference type="PANTHER" id="PTHR22807">
    <property type="entry name" value="NOP2 YEAST -RELATED NOL1/NOP2/FMU SUN DOMAIN-CONTAINING"/>
    <property type="match status" value="1"/>
</dbReference>
<keyword evidence="7 13" id="KW-0808">Transferase</keyword>
<evidence type="ECO:0000256" key="6">
    <source>
        <dbReference type="ARBA" id="ARBA00022603"/>
    </source>
</evidence>
<keyword evidence="5" id="KW-0698">rRNA processing</keyword>
<dbReference type="NCBIfam" id="TIGR00563">
    <property type="entry name" value="rsmB"/>
    <property type="match status" value="1"/>
</dbReference>
<comment type="function">
    <text evidence="1">Specifically methylates the cytosine at position 967 (m5C967) of 16S rRNA.</text>
</comment>
<dbReference type="GO" id="GO:0008168">
    <property type="term" value="F:methyltransferase activity"/>
    <property type="evidence" value="ECO:0007669"/>
    <property type="project" value="UniProtKB-KW"/>
</dbReference>
<evidence type="ECO:0000256" key="1">
    <source>
        <dbReference type="ARBA" id="ARBA00002724"/>
    </source>
</evidence>
<evidence type="ECO:0000259" key="14">
    <source>
        <dbReference type="PROSITE" id="PS51686"/>
    </source>
</evidence>
<evidence type="ECO:0000313" key="16">
    <source>
        <dbReference type="Proteomes" id="UP001629536"/>
    </source>
</evidence>
<evidence type="ECO:0000313" key="15">
    <source>
        <dbReference type="EMBL" id="MFM1524719.1"/>
    </source>
</evidence>
<feature type="binding site" evidence="13">
    <location>
        <position position="284"/>
    </location>
    <ligand>
        <name>S-adenosyl-L-methionine</name>
        <dbReference type="ChEBI" id="CHEBI:59789"/>
    </ligand>
</feature>
<dbReference type="Pfam" id="PF01029">
    <property type="entry name" value="NusB"/>
    <property type="match status" value="1"/>
</dbReference>
<keyword evidence="4" id="KW-0963">Cytoplasm</keyword>